<proteinExistence type="predicted"/>
<reference evidence="1 2" key="1">
    <citation type="submission" date="2020-01" db="EMBL/GenBank/DDBJ databases">
        <title>Genomes assembled from Gulf of Kutch pelagic sediment metagenomes.</title>
        <authorList>
            <person name="Chandrashekar M."/>
            <person name="Mahajan M.S."/>
            <person name="Dave K.J."/>
            <person name="Vatsa P."/>
            <person name="Nathani N.M."/>
        </authorList>
    </citation>
    <scope>NUCLEOTIDE SEQUENCE [LARGE SCALE GENOMIC DNA]</scope>
    <source>
        <strain evidence="1">KS3-K002</strain>
    </source>
</reference>
<name>A0AAE4ZAT7_9BACT</name>
<dbReference type="EMBL" id="JAACAK010000148">
    <property type="protein sequence ID" value="NIR76794.1"/>
    <property type="molecule type" value="Genomic_DNA"/>
</dbReference>
<protein>
    <submittedName>
        <fullName evidence="1">Uncharacterized protein</fullName>
    </submittedName>
</protein>
<comment type="caution">
    <text evidence="1">The sequence shown here is derived from an EMBL/GenBank/DDBJ whole genome shotgun (WGS) entry which is preliminary data.</text>
</comment>
<evidence type="ECO:0000313" key="2">
    <source>
        <dbReference type="Proteomes" id="UP000702544"/>
    </source>
</evidence>
<sequence>MRDELQQVEVDTIPEQLEDLGRETVYDVIDVLISEQTADHLRRALTKALPGWLRPFVGLALRAVFPDRANLVLKGLADRVFP</sequence>
<evidence type="ECO:0000313" key="1">
    <source>
        <dbReference type="EMBL" id="NIR76794.1"/>
    </source>
</evidence>
<gene>
    <name evidence="1" type="ORF">GWO12_17085</name>
</gene>
<dbReference type="AlphaFoldDB" id="A0AAE4ZAT7"/>
<accession>A0AAE4ZAT7</accession>
<organism evidence="1 2">
    <name type="scientific">Candidatus Kutchimonas denitrificans</name>
    <dbReference type="NCBI Taxonomy" id="3056748"/>
    <lineage>
        <taxon>Bacteria</taxon>
        <taxon>Pseudomonadati</taxon>
        <taxon>Gemmatimonadota</taxon>
        <taxon>Gemmatimonadia</taxon>
        <taxon>Candidatus Palauibacterales</taxon>
        <taxon>Candidatus Palauibacteraceae</taxon>
        <taxon>Candidatus Kutchimonas</taxon>
    </lineage>
</organism>
<dbReference type="Proteomes" id="UP000702544">
    <property type="component" value="Unassembled WGS sequence"/>
</dbReference>